<evidence type="ECO:0000256" key="1">
    <source>
        <dbReference type="SAM" id="MobiDB-lite"/>
    </source>
</evidence>
<dbReference type="EMBL" id="JPKZ01002904">
    <property type="protein sequence ID" value="KHN74478.1"/>
    <property type="molecule type" value="Genomic_DNA"/>
</dbReference>
<feature type="chain" id="PRO_5002079429" evidence="3">
    <location>
        <begin position="20"/>
        <end position="348"/>
    </location>
</feature>
<feature type="compositionally biased region" description="Polar residues" evidence="1">
    <location>
        <begin position="214"/>
        <end position="252"/>
    </location>
</feature>
<reference evidence="4 5" key="1">
    <citation type="submission" date="2014-11" db="EMBL/GenBank/DDBJ databases">
        <title>Genetic blueprint of the zoonotic pathogen Toxocara canis.</title>
        <authorList>
            <person name="Zhu X.-Q."/>
            <person name="Korhonen P.K."/>
            <person name="Cai H."/>
            <person name="Young N.D."/>
            <person name="Nejsum P."/>
            <person name="von Samson-Himmelstjerna G."/>
            <person name="Boag P.R."/>
            <person name="Tan P."/>
            <person name="Li Q."/>
            <person name="Min J."/>
            <person name="Yang Y."/>
            <person name="Wang X."/>
            <person name="Fang X."/>
            <person name="Hall R.S."/>
            <person name="Hofmann A."/>
            <person name="Sternberg P.W."/>
            <person name="Jex A.R."/>
            <person name="Gasser R.B."/>
        </authorList>
    </citation>
    <scope>NUCLEOTIDE SEQUENCE [LARGE SCALE GENOMIC DNA]</scope>
    <source>
        <strain evidence="4">PN_DK_2014</strain>
    </source>
</reference>
<feature type="region of interest" description="Disordered" evidence="1">
    <location>
        <begin position="97"/>
        <end position="132"/>
    </location>
</feature>
<dbReference type="Proteomes" id="UP000031036">
    <property type="component" value="Unassembled WGS sequence"/>
</dbReference>
<feature type="transmembrane region" description="Helical" evidence="2">
    <location>
        <begin position="303"/>
        <end position="328"/>
    </location>
</feature>
<name>A0A0B2UYB6_TOXCA</name>
<keyword evidence="2" id="KW-1133">Transmembrane helix</keyword>
<gene>
    <name evidence="4" type="ORF">Tcan_09640</name>
</gene>
<keyword evidence="2" id="KW-0472">Membrane</keyword>
<evidence type="ECO:0000313" key="5">
    <source>
        <dbReference type="Proteomes" id="UP000031036"/>
    </source>
</evidence>
<feature type="compositionally biased region" description="Acidic residues" evidence="1">
    <location>
        <begin position="254"/>
        <end position="265"/>
    </location>
</feature>
<comment type="caution">
    <text evidence="4">The sequence shown here is derived from an EMBL/GenBank/DDBJ whole genome shotgun (WGS) entry which is preliminary data.</text>
</comment>
<keyword evidence="3" id="KW-0732">Signal</keyword>
<protein>
    <submittedName>
        <fullName evidence="4">Uncharacterized protein</fullName>
    </submittedName>
</protein>
<feature type="region of interest" description="Disordered" evidence="1">
    <location>
        <begin position="207"/>
        <end position="298"/>
    </location>
</feature>
<evidence type="ECO:0000256" key="2">
    <source>
        <dbReference type="SAM" id="Phobius"/>
    </source>
</evidence>
<proteinExistence type="predicted"/>
<feature type="compositionally biased region" description="Polar residues" evidence="1">
    <location>
        <begin position="269"/>
        <end position="279"/>
    </location>
</feature>
<keyword evidence="2" id="KW-0812">Transmembrane</keyword>
<evidence type="ECO:0000313" key="4">
    <source>
        <dbReference type="EMBL" id="KHN74478.1"/>
    </source>
</evidence>
<keyword evidence="5" id="KW-1185">Reference proteome</keyword>
<dbReference type="AlphaFoldDB" id="A0A0B2UYB6"/>
<accession>A0A0B2UYB6</accession>
<feature type="compositionally biased region" description="Low complexity" evidence="1">
    <location>
        <begin position="112"/>
        <end position="132"/>
    </location>
</feature>
<evidence type="ECO:0000256" key="3">
    <source>
        <dbReference type="SAM" id="SignalP"/>
    </source>
</evidence>
<sequence>MWPTLVFLLVLAIASSIHAANQHGMVKRQGYDGHKDNTPVKEFVVSANVDKLNDAKSDRLSMLTTPIDSALPSDHSGKAIERAENNNKHIVRKIRQAAPAGGDGQQEDEAKNSNSVSNNSGSTANANHSETTTITVTTPVSDATNLNKPFSQTTHITETPELLNQTIHTDGTPEPSNHMIYTDRNLEHLNKMNHVDEVPELFGVMDHTTRTPEPLNQTSYTHAESEISPNDTEGNSQMLTPSDSPQLLTTEGNAYDDESEDEESTTYEPLSTNESSSLTPEDEDLHESEPRKRHPPTESDDTILWAAIVAIVAMLVFIYLACGVCTLYKTIKEQRKEEKLRVKEDAVA</sequence>
<organism evidence="4 5">
    <name type="scientific">Toxocara canis</name>
    <name type="common">Canine roundworm</name>
    <dbReference type="NCBI Taxonomy" id="6265"/>
    <lineage>
        <taxon>Eukaryota</taxon>
        <taxon>Metazoa</taxon>
        <taxon>Ecdysozoa</taxon>
        <taxon>Nematoda</taxon>
        <taxon>Chromadorea</taxon>
        <taxon>Rhabditida</taxon>
        <taxon>Spirurina</taxon>
        <taxon>Ascaridomorpha</taxon>
        <taxon>Ascaridoidea</taxon>
        <taxon>Toxocaridae</taxon>
        <taxon>Toxocara</taxon>
    </lineage>
</organism>
<feature type="signal peptide" evidence="3">
    <location>
        <begin position="1"/>
        <end position="19"/>
    </location>
</feature>